<dbReference type="Gene3D" id="3.40.50.1820">
    <property type="entry name" value="alpha/beta hydrolase"/>
    <property type="match status" value="1"/>
</dbReference>
<evidence type="ECO:0008006" key="3">
    <source>
        <dbReference type="Google" id="ProtNLM"/>
    </source>
</evidence>
<dbReference type="RefSeq" id="WP_210683085.1">
    <property type="nucleotide sequence ID" value="NZ_JAGMWN010000008.1"/>
</dbReference>
<keyword evidence="2" id="KW-1185">Reference proteome</keyword>
<dbReference type="InterPro" id="IPR029058">
    <property type="entry name" value="AB_hydrolase_fold"/>
</dbReference>
<sequence length="549" mass="59943">MTGIGTVLSRIVSILVVGTIGLAATGCSPTGMMTEAAGGMPAEIAGYPTVLHPDHRVATQDAVISQREREYLDEAVPLAFAVSEDGDFADWWRCGSAAKCDVTVESVVEDLIEYCERRVLGARCVLHSLGTRRIDPTLRDVDYAPIDFVRLASTVRHGPDEAKGLLVFLPGFSGWGKVANDRPRADADQGPPLLVVLNGRGWDVVRVNIPYSRRLVHWRNAGHWRALLESFVDRARAEGYDRVSFLGYSRGGAELLGALSAGAMVDGAAVIEPDRLGPTLSPTGDLAVSDARRREDLASLLSGHAGTPLLFAYFRESRWYGTMAPGMVKGMLAETGSMTRRRSVLIDAPNGFASHFAGYSDAFAAVYSSCFDRVLSGDKSGRMCERASPDRSRPPFWAVEADLRRAGLRALPPAELRARMSGTLYCAVDAATGERAEPIQCFTMRDGYLISSPRLDTKEPYLFAGEIEWRAQDACFHDFDNIERPRCLRFHEGQEGALWMVDGTTGHVFGAYATGEEDRMPPARWRCIVTRDDDGPVCEEMAPPSPAAF</sequence>
<proteinExistence type="predicted"/>
<organism evidence="1 2">
    <name type="scientific">Marivibrio halodurans</name>
    <dbReference type="NCBI Taxonomy" id="2039722"/>
    <lineage>
        <taxon>Bacteria</taxon>
        <taxon>Pseudomonadati</taxon>
        <taxon>Pseudomonadota</taxon>
        <taxon>Alphaproteobacteria</taxon>
        <taxon>Rhodospirillales</taxon>
        <taxon>Rhodospirillaceae</taxon>
        <taxon>Marivibrio</taxon>
    </lineage>
</organism>
<dbReference type="SUPFAM" id="SSF53474">
    <property type="entry name" value="alpha/beta-Hydrolases"/>
    <property type="match status" value="1"/>
</dbReference>
<reference evidence="1" key="1">
    <citation type="submission" date="2021-04" db="EMBL/GenBank/DDBJ databases">
        <authorList>
            <person name="Zhang D.-C."/>
        </authorList>
    </citation>
    <scope>NUCLEOTIDE SEQUENCE</scope>
    <source>
        <strain evidence="1">CGMCC 1.15697</strain>
    </source>
</reference>
<dbReference type="AlphaFoldDB" id="A0A8J7V561"/>
<dbReference type="EMBL" id="JAGMWN010000008">
    <property type="protein sequence ID" value="MBP5858499.1"/>
    <property type="molecule type" value="Genomic_DNA"/>
</dbReference>
<comment type="caution">
    <text evidence="1">The sequence shown here is derived from an EMBL/GenBank/DDBJ whole genome shotgun (WGS) entry which is preliminary data.</text>
</comment>
<gene>
    <name evidence="1" type="ORF">KAJ83_15870</name>
</gene>
<accession>A0A8J7V561</accession>
<evidence type="ECO:0000313" key="1">
    <source>
        <dbReference type="EMBL" id="MBP5858499.1"/>
    </source>
</evidence>
<dbReference type="Proteomes" id="UP000672602">
    <property type="component" value="Unassembled WGS sequence"/>
</dbReference>
<evidence type="ECO:0000313" key="2">
    <source>
        <dbReference type="Proteomes" id="UP000672602"/>
    </source>
</evidence>
<protein>
    <recommendedName>
        <fullName evidence="3">Alpha/beta hydrolase</fullName>
    </recommendedName>
</protein>
<name>A0A8J7V561_9PROT</name>